<dbReference type="HOGENOM" id="CLU_014340_1_2_7"/>
<protein>
    <submittedName>
        <fullName evidence="3">Glutamine amidotransferase class-I</fullName>
    </submittedName>
</protein>
<reference evidence="4" key="1">
    <citation type="submission" date="2010-12" db="EMBL/GenBank/DDBJ databases">
        <title>Complete sequence of Desulfovibrio aespoeensis Aspo-2.</title>
        <authorList>
            <consortium name="US DOE Joint Genome Institute"/>
            <person name="Lucas S."/>
            <person name="Copeland A."/>
            <person name="Lapidus A."/>
            <person name="Cheng J.-F."/>
            <person name="Goodwin L."/>
            <person name="Pitluck S."/>
            <person name="Chertkov O."/>
            <person name="Misra M."/>
            <person name="Detter J.C."/>
            <person name="Han C."/>
            <person name="Tapia R."/>
            <person name="Land M."/>
            <person name="Hauser L."/>
            <person name="Kyrpides N."/>
            <person name="Ivanova N."/>
            <person name="Ovchinnikova G."/>
            <person name="Pedersen K."/>
            <person name="Jagevall S."/>
            <person name="Hazen T."/>
            <person name="Woyke T."/>
        </authorList>
    </citation>
    <scope>NUCLEOTIDE SEQUENCE [LARGE SCALE GENOMIC DNA]</scope>
    <source>
        <strain evidence="4">ATCC 700646 / DSM 10631 / Aspo-2</strain>
    </source>
</reference>
<dbReference type="GO" id="GO:0000162">
    <property type="term" value="P:L-tryptophan biosynthetic process"/>
    <property type="evidence" value="ECO:0007669"/>
    <property type="project" value="TreeGrafter"/>
</dbReference>
<accession>E6VSH0</accession>
<dbReference type="InterPro" id="IPR050472">
    <property type="entry name" value="Anth_synth/Amidotransfase"/>
</dbReference>
<dbReference type="Pfam" id="PF00117">
    <property type="entry name" value="GATase"/>
    <property type="match status" value="1"/>
</dbReference>
<dbReference type="KEGG" id="das:Daes_3325"/>
<dbReference type="InterPro" id="IPR006221">
    <property type="entry name" value="TrpG/PapA_dom"/>
</dbReference>
<dbReference type="CDD" id="cd01743">
    <property type="entry name" value="GATase1_Anthranilate_Synthase"/>
    <property type="match status" value="1"/>
</dbReference>
<dbReference type="InterPro" id="IPR029062">
    <property type="entry name" value="Class_I_gatase-like"/>
</dbReference>
<keyword evidence="1 3" id="KW-0315">Glutamine amidotransferase</keyword>
<dbReference type="PRINTS" id="PR00097">
    <property type="entry name" value="ANTSNTHASEII"/>
</dbReference>
<feature type="domain" description="Glutamine amidotransferase" evidence="2">
    <location>
        <begin position="4"/>
        <end position="176"/>
    </location>
</feature>
<dbReference type="PRINTS" id="PR00096">
    <property type="entry name" value="GATASE"/>
</dbReference>
<dbReference type="SUPFAM" id="SSF52317">
    <property type="entry name" value="Class I glutamine amidotransferase-like"/>
    <property type="match status" value="1"/>
</dbReference>
<keyword evidence="3" id="KW-0808">Transferase</keyword>
<evidence type="ECO:0000256" key="1">
    <source>
        <dbReference type="ARBA" id="ARBA00022962"/>
    </source>
</evidence>
<dbReference type="PANTHER" id="PTHR43418">
    <property type="entry name" value="MULTIFUNCTIONAL TRYPTOPHAN BIOSYNTHESIS PROTEIN-RELATED"/>
    <property type="match status" value="1"/>
</dbReference>
<dbReference type="GO" id="GO:0004049">
    <property type="term" value="F:anthranilate synthase activity"/>
    <property type="evidence" value="ECO:0007669"/>
    <property type="project" value="TreeGrafter"/>
</dbReference>
<dbReference type="GO" id="GO:0016740">
    <property type="term" value="F:transferase activity"/>
    <property type="evidence" value="ECO:0007669"/>
    <property type="project" value="UniProtKB-KW"/>
</dbReference>
<evidence type="ECO:0000259" key="2">
    <source>
        <dbReference type="Pfam" id="PF00117"/>
    </source>
</evidence>
<dbReference type="GO" id="GO:0005829">
    <property type="term" value="C:cytosol"/>
    <property type="evidence" value="ECO:0007669"/>
    <property type="project" value="TreeGrafter"/>
</dbReference>
<proteinExistence type="predicted"/>
<evidence type="ECO:0000313" key="4">
    <source>
        <dbReference type="Proteomes" id="UP000002191"/>
    </source>
</evidence>
<dbReference type="PANTHER" id="PTHR43418:SF4">
    <property type="entry name" value="MULTIFUNCTIONAL TRYPTOPHAN BIOSYNTHESIS PROTEIN"/>
    <property type="match status" value="1"/>
</dbReference>
<sequence>MRILLIDNADSFTRNLEHLLTVSMAGAEVRVEVGVVPYAGLPGLDPARADLVVISPGPGRPEEYPGYDRIFEAGGPVLGVCLGMQIINQWRGGRTEPLPGCVHGRAEAIDWAGERRRVARYHSLHVSRVGRGLDVLARNDAGVIMCLGSRADRLLGYQFHPESFMTPDGGAFIAQALDFLGLA</sequence>
<name>E6VSH0_PSEA9</name>
<dbReference type="PROSITE" id="PS51273">
    <property type="entry name" value="GATASE_TYPE_1"/>
    <property type="match status" value="1"/>
</dbReference>
<dbReference type="STRING" id="643562.Daes_3325"/>
<dbReference type="RefSeq" id="WP_013516207.1">
    <property type="nucleotide sequence ID" value="NC_014844.1"/>
</dbReference>
<dbReference type="AlphaFoldDB" id="E6VSH0"/>
<dbReference type="eggNOG" id="COG0512">
    <property type="taxonomic scope" value="Bacteria"/>
</dbReference>
<evidence type="ECO:0000313" key="3">
    <source>
        <dbReference type="EMBL" id="ADU64313.1"/>
    </source>
</evidence>
<keyword evidence="4" id="KW-1185">Reference proteome</keyword>
<dbReference type="Gene3D" id="3.40.50.880">
    <property type="match status" value="1"/>
</dbReference>
<dbReference type="EMBL" id="CP002431">
    <property type="protein sequence ID" value="ADU64313.1"/>
    <property type="molecule type" value="Genomic_DNA"/>
</dbReference>
<dbReference type="OrthoDB" id="9786812at2"/>
<gene>
    <name evidence="3" type="ordered locus">Daes_3325</name>
</gene>
<reference evidence="3 4" key="2">
    <citation type="journal article" date="2014" name="Genome Announc.">
        <title>Complete Genome Sequence of the Subsurface, Mesophilic Sulfate-Reducing Bacterium Desulfovibrio aespoeensis Aspo-2.</title>
        <authorList>
            <person name="Pedersen K."/>
            <person name="Bengtsson A."/>
            <person name="Edlund J."/>
            <person name="Rabe L."/>
            <person name="Hazen T."/>
            <person name="Chakraborty R."/>
            <person name="Goodwin L."/>
            <person name="Shapiro N."/>
        </authorList>
    </citation>
    <scope>NUCLEOTIDE SEQUENCE [LARGE SCALE GENOMIC DNA]</scope>
    <source>
        <strain evidence="4">ATCC 700646 / DSM 10631 / Aspo-2</strain>
    </source>
</reference>
<dbReference type="InterPro" id="IPR017926">
    <property type="entry name" value="GATASE"/>
</dbReference>
<organism evidence="3 4">
    <name type="scientific">Pseudodesulfovibrio aespoeensis (strain ATCC 700646 / DSM 10631 / Aspo-2)</name>
    <name type="common">Desulfovibrio aespoeensis</name>
    <dbReference type="NCBI Taxonomy" id="643562"/>
    <lineage>
        <taxon>Bacteria</taxon>
        <taxon>Pseudomonadati</taxon>
        <taxon>Thermodesulfobacteriota</taxon>
        <taxon>Desulfovibrionia</taxon>
        <taxon>Desulfovibrionales</taxon>
        <taxon>Desulfovibrionaceae</taxon>
    </lineage>
</organism>
<dbReference type="Proteomes" id="UP000002191">
    <property type="component" value="Chromosome"/>
</dbReference>